<dbReference type="PATRIC" id="fig|29311.18.peg.4262"/>
<keyword evidence="1" id="KW-0328">Glycosyltransferase</keyword>
<feature type="domain" description="Erythromycin biosynthesis protein CIII-like C-terminal" evidence="3">
    <location>
        <begin position="268"/>
        <end position="392"/>
    </location>
</feature>
<dbReference type="Pfam" id="PF06722">
    <property type="entry name" value="EryCIII-like_C"/>
    <property type="match status" value="1"/>
</dbReference>
<dbReference type="STRING" id="1202450.B586_03260"/>
<evidence type="ECO:0000259" key="3">
    <source>
        <dbReference type="Pfam" id="PF06722"/>
    </source>
</evidence>
<evidence type="ECO:0000256" key="2">
    <source>
        <dbReference type="ARBA" id="ARBA00022679"/>
    </source>
</evidence>
<evidence type="ECO:0000313" key="4">
    <source>
        <dbReference type="EMBL" id="KLO36165.1"/>
    </source>
</evidence>
<dbReference type="PANTHER" id="PTHR21015">
    <property type="entry name" value="UDP-N-ACETYLGLUCOSAMINE--N-ACETYLMURAMYL-(PENTAPEPTIDE) PYROPHOSPHORYL-UNDECAPRENOL N-ACETYLGLUCOSAMINE TRANSFERASE 1"/>
    <property type="match status" value="1"/>
</dbReference>
<keyword evidence="5" id="KW-1185">Reference proteome</keyword>
<dbReference type="EMBL" id="LDPR01000010">
    <property type="protein sequence ID" value="KLO36165.1"/>
    <property type="molecule type" value="Genomic_DNA"/>
</dbReference>
<dbReference type="RefSeq" id="WP_047314827.1">
    <property type="nucleotide sequence ID" value="NZ_LDPQ01000008.1"/>
</dbReference>
<keyword evidence="2 4" id="KW-0808">Transferase</keyword>
<dbReference type="GO" id="GO:0016758">
    <property type="term" value="F:hexosyltransferase activity"/>
    <property type="evidence" value="ECO:0007669"/>
    <property type="project" value="UniProtKB-ARBA"/>
</dbReference>
<dbReference type="Proteomes" id="UP000036334">
    <property type="component" value="Unassembled WGS sequence"/>
</dbReference>
<dbReference type="GO" id="GO:0016020">
    <property type="term" value="C:membrane"/>
    <property type="evidence" value="ECO:0007669"/>
    <property type="project" value="GOC"/>
</dbReference>
<dbReference type="InterPro" id="IPR010610">
    <property type="entry name" value="EryCIII-like_C"/>
</dbReference>
<evidence type="ECO:0000313" key="5">
    <source>
        <dbReference type="Proteomes" id="UP000036334"/>
    </source>
</evidence>
<name>A0A0I9TRC7_9MYCO</name>
<proteinExistence type="predicted"/>
<protein>
    <submittedName>
        <fullName evidence="4">Glycosyl transferase family 1</fullName>
    </submittedName>
</protein>
<sequence length="422" mass="46280">MSIAPNAPEPAPRRLRILFIAEAVSLAHVVRPFALARLLDPSRYEVHFACDPRFNKLLGPLPFPHHPIYTVPTDQHLAKMAQGRLCYTPKTLRKYVAEDTKLLAEVAPDLVVSDLRLTLSVSARLAGIPYIAIANAYWSPHARRRFPMPEVLWSRLLGVWLVSLLFRIYHPVVFAFHCLPFNWVRRKYGLPSLGSNPCRHFTEGDYTLYADVPELVPTDNLPANHQYLGPVLWSPAGEPPDWWDSLPTDRPIVYATLGSSGGKNLLQLVLNALADLPVTVIAATAGRSELQNVPANAFVADYLPGEAAAARSAVVVCNGGSLTTQQAFVAGVPVVGVASNLDQHLNMEAVEQAGAGVLLRTERLKSRQVADAVTQVLSRAEYRQAAQRLAEAFGRDRAGFPQHVEHVLRLASENLPSSSLAS</sequence>
<dbReference type="AlphaFoldDB" id="A0A0I9TRC7"/>
<accession>A0A0I9TRC7</accession>
<dbReference type="SUPFAM" id="SSF53756">
    <property type="entry name" value="UDP-Glycosyltransferase/glycogen phosphorylase"/>
    <property type="match status" value="1"/>
</dbReference>
<evidence type="ECO:0000256" key="1">
    <source>
        <dbReference type="ARBA" id="ARBA00022676"/>
    </source>
</evidence>
<comment type="caution">
    <text evidence="4">The sequence shown here is derived from an EMBL/GenBank/DDBJ whole genome shotgun (WGS) entry which is preliminary data.</text>
</comment>
<dbReference type="PANTHER" id="PTHR21015:SF22">
    <property type="entry name" value="GLYCOSYLTRANSFERASE"/>
    <property type="match status" value="1"/>
</dbReference>
<gene>
    <name evidence="4" type="ORF">ABH38_13270</name>
</gene>
<dbReference type="FunFam" id="3.40.50.2000:FF:000072">
    <property type="entry name" value="Glycosyl transferase"/>
    <property type="match status" value="1"/>
</dbReference>
<reference evidence="4 5" key="1">
    <citation type="submission" date="2015-05" db="EMBL/GenBank/DDBJ databases">
        <title>Genome sequence of Mycobacterium haemophilum.</title>
        <authorList>
            <person name="Greninger A.L."/>
            <person name="Cunningham G."/>
            <person name="Miller S."/>
        </authorList>
    </citation>
    <scope>NUCLEOTIDE SEQUENCE [LARGE SCALE GENOMIC DNA]</scope>
    <source>
        <strain evidence="5">UC1</strain>
    </source>
</reference>
<dbReference type="Gene3D" id="3.40.50.2000">
    <property type="entry name" value="Glycogen Phosphorylase B"/>
    <property type="match status" value="2"/>
</dbReference>
<dbReference type="GO" id="GO:0009247">
    <property type="term" value="P:glycolipid biosynthetic process"/>
    <property type="evidence" value="ECO:0007669"/>
    <property type="project" value="UniProtKB-ARBA"/>
</dbReference>
<organism evidence="4 5">
    <name type="scientific">Mycobacterium haemophilum</name>
    <dbReference type="NCBI Taxonomy" id="29311"/>
    <lineage>
        <taxon>Bacteria</taxon>
        <taxon>Bacillati</taxon>
        <taxon>Actinomycetota</taxon>
        <taxon>Actinomycetes</taxon>
        <taxon>Mycobacteriales</taxon>
        <taxon>Mycobacteriaceae</taxon>
        <taxon>Mycobacterium</taxon>
    </lineage>
</organism>